<dbReference type="InterPro" id="IPR010559">
    <property type="entry name" value="Sig_transdc_His_kin_internal"/>
</dbReference>
<comment type="caution">
    <text evidence="9">The sequence shown here is derived from an EMBL/GenBank/DDBJ whole genome shotgun (WGS) entry which is preliminary data.</text>
</comment>
<keyword evidence="2" id="KW-1003">Cell membrane</keyword>
<evidence type="ECO:0000256" key="4">
    <source>
        <dbReference type="ARBA" id="ARBA00022679"/>
    </source>
</evidence>
<protein>
    <submittedName>
        <fullName evidence="9">Sensor histidine kinase</fullName>
        <ecNumber evidence="9">2.7.13.3</ecNumber>
    </submittedName>
</protein>
<feature type="transmembrane region" description="Helical" evidence="7">
    <location>
        <begin position="7"/>
        <end position="26"/>
    </location>
</feature>
<keyword evidence="10" id="KW-1185">Reference proteome</keyword>
<keyword evidence="6 7" id="KW-0472">Membrane</keyword>
<dbReference type="CDD" id="cd06225">
    <property type="entry name" value="HAMP"/>
    <property type="match status" value="1"/>
</dbReference>
<dbReference type="PROSITE" id="PS50885">
    <property type="entry name" value="HAMP"/>
    <property type="match status" value="1"/>
</dbReference>
<keyword evidence="3" id="KW-0597">Phosphoprotein</keyword>
<keyword evidence="7" id="KW-0812">Transmembrane</keyword>
<keyword evidence="5 9" id="KW-0418">Kinase</keyword>
<evidence type="ECO:0000256" key="7">
    <source>
        <dbReference type="SAM" id="Phobius"/>
    </source>
</evidence>
<dbReference type="Gene3D" id="6.10.340.10">
    <property type="match status" value="1"/>
</dbReference>
<comment type="subcellular location">
    <subcellularLocation>
        <location evidence="1">Cell membrane</location>
        <topology evidence="1">Multi-pass membrane protein</topology>
    </subcellularLocation>
</comment>
<dbReference type="GO" id="GO:0004673">
    <property type="term" value="F:protein histidine kinase activity"/>
    <property type="evidence" value="ECO:0007669"/>
    <property type="project" value="UniProtKB-EC"/>
</dbReference>
<dbReference type="EMBL" id="JASKHM010000008">
    <property type="protein sequence ID" value="MEQ4483689.1"/>
    <property type="molecule type" value="Genomic_DNA"/>
</dbReference>
<dbReference type="RefSeq" id="WP_232186140.1">
    <property type="nucleotide sequence ID" value="NZ_JAIOAP010000007.1"/>
</dbReference>
<reference evidence="9 10" key="1">
    <citation type="journal article" date="2023" name="Genome Announc.">
        <title>Pan-Genome Analyses of the Genus Cohnella and Proposal of the Novel Species Cohnella silvisoli sp. nov., Isolated from Forest Soil.</title>
        <authorList>
            <person name="Wang C."/>
            <person name="Mao L."/>
            <person name="Bao G."/>
            <person name="Zhu H."/>
        </authorList>
    </citation>
    <scope>NUCLEOTIDE SEQUENCE [LARGE SCALE GENOMIC DNA]</scope>
    <source>
        <strain evidence="9 10">NL03-T5-1</strain>
    </source>
</reference>
<evidence type="ECO:0000313" key="10">
    <source>
        <dbReference type="Proteomes" id="UP001493487"/>
    </source>
</evidence>
<dbReference type="EC" id="2.7.13.3" evidence="9"/>
<feature type="domain" description="HAMP" evidence="8">
    <location>
        <begin position="309"/>
        <end position="361"/>
    </location>
</feature>
<proteinExistence type="predicted"/>
<organism evidence="9 10">
    <name type="scientific">Cohnella silvisoli</name>
    <dbReference type="NCBI Taxonomy" id="2873699"/>
    <lineage>
        <taxon>Bacteria</taxon>
        <taxon>Bacillati</taxon>
        <taxon>Bacillota</taxon>
        <taxon>Bacilli</taxon>
        <taxon>Bacillales</taxon>
        <taxon>Paenibacillaceae</taxon>
        <taxon>Cohnella</taxon>
    </lineage>
</organism>
<evidence type="ECO:0000259" key="8">
    <source>
        <dbReference type="PROSITE" id="PS50885"/>
    </source>
</evidence>
<gene>
    <name evidence="9" type="ORF">QJS35_14940</name>
</gene>
<evidence type="ECO:0000256" key="3">
    <source>
        <dbReference type="ARBA" id="ARBA00022553"/>
    </source>
</evidence>
<dbReference type="InterPro" id="IPR003660">
    <property type="entry name" value="HAMP_dom"/>
</dbReference>
<dbReference type="PANTHER" id="PTHR34220:SF7">
    <property type="entry name" value="SENSOR HISTIDINE KINASE YPDA"/>
    <property type="match status" value="1"/>
</dbReference>
<evidence type="ECO:0000256" key="5">
    <source>
        <dbReference type="ARBA" id="ARBA00022777"/>
    </source>
</evidence>
<dbReference type="Pfam" id="PF06580">
    <property type="entry name" value="His_kinase"/>
    <property type="match status" value="1"/>
</dbReference>
<dbReference type="SUPFAM" id="SSF158472">
    <property type="entry name" value="HAMP domain-like"/>
    <property type="match status" value="1"/>
</dbReference>
<dbReference type="SUPFAM" id="SSF55874">
    <property type="entry name" value="ATPase domain of HSP90 chaperone/DNA topoisomerase II/histidine kinase"/>
    <property type="match status" value="1"/>
</dbReference>
<dbReference type="PANTHER" id="PTHR34220">
    <property type="entry name" value="SENSOR HISTIDINE KINASE YPDA"/>
    <property type="match status" value="1"/>
</dbReference>
<keyword evidence="4 9" id="KW-0808">Transferase</keyword>
<evidence type="ECO:0000256" key="6">
    <source>
        <dbReference type="ARBA" id="ARBA00023136"/>
    </source>
</evidence>
<dbReference type="InterPro" id="IPR050640">
    <property type="entry name" value="Bact_2-comp_sensor_kinase"/>
</dbReference>
<dbReference type="Proteomes" id="UP001493487">
    <property type="component" value="Unassembled WGS sequence"/>
</dbReference>
<evidence type="ECO:0000256" key="2">
    <source>
        <dbReference type="ARBA" id="ARBA00022475"/>
    </source>
</evidence>
<accession>A0ABV1KU89</accession>
<dbReference type="Pfam" id="PF02518">
    <property type="entry name" value="HATPase_c"/>
    <property type="match status" value="1"/>
</dbReference>
<dbReference type="InterPro" id="IPR036890">
    <property type="entry name" value="HATPase_C_sf"/>
</dbReference>
<dbReference type="SMART" id="SM00304">
    <property type="entry name" value="HAMP"/>
    <property type="match status" value="1"/>
</dbReference>
<dbReference type="Pfam" id="PF00672">
    <property type="entry name" value="HAMP"/>
    <property type="match status" value="1"/>
</dbReference>
<feature type="transmembrane region" description="Helical" evidence="7">
    <location>
        <begin position="287"/>
        <end position="312"/>
    </location>
</feature>
<name>A0ABV1KU89_9BACL</name>
<dbReference type="Gene3D" id="3.30.565.10">
    <property type="entry name" value="Histidine kinase-like ATPase, C-terminal domain"/>
    <property type="match status" value="1"/>
</dbReference>
<evidence type="ECO:0000313" key="9">
    <source>
        <dbReference type="EMBL" id="MEQ4483689.1"/>
    </source>
</evidence>
<sequence length="598" mass="69199">MRIQTRLFVVYLFAAILLMGSLTYFLTKRSASLLFDAITETKAQTLAQVTSNLDNKLQSYEETANSFYLNLTLQQVLLTRYPDKRVAYQAYFDYLQPYLFNLEGIKDIYRVKFYSDNPTLTYANVTMIDEEVRNEPWYITLKNKPSGMYWTNSYRIPMSNEQVFSLKQKLDYLEPGTDLYASIEVRERELYRLIEEESRGARLLFILKDGQVLLDSGDRNKSIPELQDFPFASRIGEGNGFFQLEDEGSSSLVLYRHLNSRSALRDMRVIMIVPLDELMPKVERMRWLAYLMFAASCGFAALLVYGLSIGLTKRLTSLAKKMRTVHQDRYRGFVEVSGNDEISQLGRIFNEMVKQLETLIREVYQSEIDSKDMALRTREAELYALQAQINPHFLFNVLNMLRANLLDLKDAKNADIVDMIARTFRFLLQNKAEQITVQEELELVSTYLRIQKLRYEHRLQYRIEVPEAALNLYIPKLTLQPLVENALIHGLEMNDEPTWIRISAVLEEQCWRLTVEDDGVGIDPDRLREIREWLNDEQSVLSGSHIGVRNVHFRLMATFGPESGLELSSNGKGTKAEFTVPIAAENAELNQLNEGDDQ</sequence>
<dbReference type="InterPro" id="IPR003594">
    <property type="entry name" value="HATPase_dom"/>
</dbReference>
<evidence type="ECO:0000256" key="1">
    <source>
        <dbReference type="ARBA" id="ARBA00004651"/>
    </source>
</evidence>
<keyword evidence="7" id="KW-1133">Transmembrane helix</keyword>